<feature type="domain" description="Reverse transcriptase" evidence="2">
    <location>
        <begin position="636"/>
        <end position="914"/>
    </location>
</feature>
<dbReference type="PROSITE" id="PS50878">
    <property type="entry name" value="RT_POL"/>
    <property type="match status" value="1"/>
</dbReference>
<dbReference type="InterPro" id="IPR000477">
    <property type="entry name" value="RT_dom"/>
</dbReference>
<dbReference type="EMBL" id="JBJQOH010000001">
    <property type="protein sequence ID" value="KAL3699013.1"/>
    <property type="molecule type" value="Genomic_DNA"/>
</dbReference>
<evidence type="ECO:0000313" key="4">
    <source>
        <dbReference type="Proteomes" id="UP001633002"/>
    </source>
</evidence>
<evidence type="ECO:0000313" key="3">
    <source>
        <dbReference type="EMBL" id="KAL3699013.1"/>
    </source>
</evidence>
<protein>
    <recommendedName>
        <fullName evidence="2">Reverse transcriptase domain-containing protein</fullName>
    </recommendedName>
</protein>
<dbReference type="Gene3D" id="3.60.10.10">
    <property type="entry name" value="Endonuclease/exonuclease/phosphatase"/>
    <property type="match status" value="1"/>
</dbReference>
<dbReference type="InterPro" id="IPR036691">
    <property type="entry name" value="Endo/exonu/phosph_ase_sf"/>
</dbReference>
<sequence>MFHWRRRGLLLLRKYVSKFQGEKERKRSEELSTEESKGEPALRPFRSWALNNWGRKHNVQIESVQEARIRAILTILSSPEEREEILRQPHPPIRGCHTAHFAWTEEMDDDAFIPEAKPVMIEISRVPLWAKEDLPKIFRKLGQVLQIPQDSRDLVKRDVNALIYEQRGITCQDPFKWKWENAGPLVTNRTHSIGIDNSSFGREVANGTPRRDTEKPWSPGGWRVPHRRCASRSFISKEKPDFFALQETHIEAQKLKFYVVTLAPGYTAIASSAVGRKRGVALLFKSEYQLLSSGEDVQGRYVWGSFKVSPDIVNVASIYAPNQTGDMIPFWDRIRREFLTATWVALGATQVAERGCYYLGLFLKTNIQAEDEALVFQEMCNTLGVTDARPWAARIEGPKFTRAQFREGKFIWSRLDRLYAPDVRILKMTHHSRREIKTLQYRKKDELLHVPAKEKSLQDLLKLGENNLTHEQEAELQRLIEEVRELQAWKHHRWKLTCRDKFIAEGDACTSYFFRKFKKRRARTTLSKLKNHEGVLMENQKDIAKVVQDNFTCLYSAKEQSLQERSAVTRILQDTHQNLSPQQVALLGDLPSERKLLDSLLLLPSGKSPGPDGMGTEVMRILWPVIGESYHRMALELWSSGSLLPHFKDGLICLLPKIPDPDFISHWRPITLLNATYRLMAKLLAARLALVLPSITPIEQQGFVKGRGTQNYIITFCLVHEALKRQRKSALFFSLDQEKAYDKLCPEYLWSTMAHLGFPPTFISILRALQHQAESRILLNGHLLPPFIVGRGVRQGCPLSPLLYVLASILIINRLKGDNDRHLILPVVLDGGCQVSSVCLADDLAIFTELHEESMANILQLLTLVELASGSKVNLLKSKVLMLGVYRGFPEWLTSIGLRLVDKREVTVYLGAPLTTVWHGVDNGENLLERLKQKVEYFSAPSLSFESRIVALRHGIFPTLIYQMLVTKFKKRTLNKFDQILREYVWSTDSEGRKKQSLSAWESLVTPVSWGGLGIFSAEDFQVALISRSILKALQNPHDSLWAPIYASVFLGSETDSLLAALSLSPGPKIPSSCPVASLLWESWSKLITLFRWGPKDGDLFLPAKFKDILFLQARKTLDTREATVLAESSLSWCHSSGIFTLPRLQAHVFSDGKLPANWPLLSLVLESQQPVSGSPFVISAWTAEDGKPFDPSWSASNIYAKLRFNKRSAQGTWLNSKWGFIWSLPHWETCWKFTFLKGLSQRNKIFTWRVSVAAFYVGKNARRLGFSEFSCNFCGGGVEDISHALWLCPRWNRFWLEVATKLPGWDQIPQLRDHLLTLPHVLFWALNSSPPPPPPNVALFRIWFLAVAWRLLWAERCTYKFQGKLNSVSLTKIIICMLEEINPDIVWIWFLPMMALVH</sequence>
<dbReference type="Pfam" id="PF00078">
    <property type="entry name" value="RVT_1"/>
    <property type="match status" value="1"/>
</dbReference>
<proteinExistence type="predicted"/>
<comment type="caution">
    <text evidence="3">The sequence shown here is derived from an EMBL/GenBank/DDBJ whole genome shotgun (WGS) entry which is preliminary data.</text>
</comment>
<evidence type="ECO:0000256" key="1">
    <source>
        <dbReference type="SAM" id="MobiDB-lite"/>
    </source>
</evidence>
<reference evidence="3 4" key="1">
    <citation type="submission" date="2024-09" db="EMBL/GenBank/DDBJ databases">
        <title>Chromosome-scale assembly of Riccia sorocarpa.</title>
        <authorList>
            <person name="Paukszto L."/>
        </authorList>
    </citation>
    <scope>NUCLEOTIDE SEQUENCE [LARGE SCALE GENOMIC DNA]</scope>
    <source>
        <strain evidence="3">LP-2024</strain>
        <tissue evidence="3">Aerial parts of the thallus</tissue>
    </source>
</reference>
<dbReference type="SUPFAM" id="SSF56219">
    <property type="entry name" value="DNase I-like"/>
    <property type="match status" value="1"/>
</dbReference>
<dbReference type="InterPro" id="IPR043502">
    <property type="entry name" value="DNA/RNA_pol_sf"/>
</dbReference>
<evidence type="ECO:0000259" key="2">
    <source>
        <dbReference type="PROSITE" id="PS50878"/>
    </source>
</evidence>
<dbReference type="SUPFAM" id="SSF56672">
    <property type="entry name" value="DNA/RNA polymerases"/>
    <property type="match status" value="1"/>
</dbReference>
<feature type="region of interest" description="Disordered" evidence="1">
    <location>
        <begin position="197"/>
        <end position="222"/>
    </location>
</feature>
<keyword evidence="4" id="KW-1185">Reference proteome</keyword>
<dbReference type="PANTHER" id="PTHR19446">
    <property type="entry name" value="REVERSE TRANSCRIPTASES"/>
    <property type="match status" value="1"/>
</dbReference>
<gene>
    <name evidence="3" type="ORF">R1sor_017035</name>
</gene>
<dbReference type="CDD" id="cd01650">
    <property type="entry name" value="RT_nLTR_like"/>
    <property type="match status" value="1"/>
</dbReference>
<dbReference type="Proteomes" id="UP001633002">
    <property type="component" value="Unassembled WGS sequence"/>
</dbReference>
<organism evidence="3 4">
    <name type="scientific">Riccia sorocarpa</name>
    <dbReference type="NCBI Taxonomy" id="122646"/>
    <lineage>
        <taxon>Eukaryota</taxon>
        <taxon>Viridiplantae</taxon>
        <taxon>Streptophyta</taxon>
        <taxon>Embryophyta</taxon>
        <taxon>Marchantiophyta</taxon>
        <taxon>Marchantiopsida</taxon>
        <taxon>Marchantiidae</taxon>
        <taxon>Marchantiales</taxon>
        <taxon>Ricciaceae</taxon>
        <taxon>Riccia</taxon>
    </lineage>
</organism>
<name>A0ABD3I5N5_9MARC</name>
<accession>A0ABD3I5N5</accession>